<sequence length="236" mass="25985">MSERQPEGPSGRQRDVLEEIARLERQGEGVTTGRLAESLSLPRQNVRTYLIALRDKDFIRYDAAERRTAMIRLTEEGWAVTQGRVPPLGALGEAGEPLAFPIVGEVAAGEPILAEQHIEGYAARLSDVLDLREGDFLLKVRGDSMIGVGIYPGDYVAIHPLIDEPHSGEIALVAVPGENTATLKRWHRNNGTVTLISENPAYPNMTYRTEEVEVRGCLVGHVGTGRTRRSRQAQEP</sequence>
<reference evidence="9" key="1">
    <citation type="submission" date="2022-07" db="EMBL/GenBank/DDBJ databases">
        <title>Complete Genome Sequence of the Radioresistant Bacterium Deinococcus aetherius ST0316, Isolated from the Air Dust collected in Lower Stratosphere above Japan.</title>
        <authorList>
            <person name="Satoh K."/>
            <person name="Hagiwara K."/>
            <person name="Katsumata K."/>
            <person name="Kubo A."/>
            <person name="Yokobori S."/>
            <person name="Yamagishi A."/>
            <person name="Oono Y."/>
            <person name="Narumi I."/>
        </authorList>
    </citation>
    <scope>NUCLEOTIDE SEQUENCE</scope>
    <source>
        <strain evidence="9">ST0316</strain>
    </source>
</reference>
<accession>A0ABM8AC88</accession>
<dbReference type="EMBL" id="AP026560">
    <property type="protein sequence ID" value="BDP41217.1"/>
    <property type="molecule type" value="Genomic_DNA"/>
</dbReference>
<dbReference type="Proteomes" id="UP001064971">
    <property type="component" value="Chromosome"/>
</dbReference>
<dbReference type="InterPro" id="IPR036286">
    <property type="entry name" value="LexA/Signal_pep-like_sf"/>
</dbReference>
<evidence type="ECO:0000256" key="2">
    <source>
        <dbReference type="ARBA" id="ARBA00022763"/>
    </source>
</evidence>
<dbReference type="Pfam" id="PF00717">
    <property type="entry name" value="Peptidase_S24"/>
    <property type="match status" value="1"/>
</dbReference>
<dbReference type="Gene3D" id="1.10.10.10">
    <property type="entry name" value="Winged helix-like DNA-binding domain superfamily/Winged helix DNA-binding domain"/>
    <property type="match status" value="1"/>
</dbReference>
<evidence type="ECO:0000256" key="4">
    <source>
        <dbReference type="ARBA" id="ARBA00022813"/>
    </source>
</evidence>
<dbReference type="RefSeq" id="WP_264776996.1">
    <property type="nucleotide sequence ID" value="NZ_AP026560.1"/>
</dbReference>
<keyword evidence="10" id="KW-1185">Reference proteome</keyword>
<comment type="similarity">
    <text evidence="1 7">Belongs to the peptidase S24 family.</text>
</comment>
<evidence type="ECO:0000256" key="1">
    <source>
        <dbReference type="ARBA" id="ARBA00007484"/>
    </source>
</evidence>
<evidence type="ECO:0000256" key="6">
    <source>
        <dbReference type="ARBA" id="ARBA00023236"/>
    </source>
</evidence>
<dbReference type="InterPro" id="IPR036388">
    <property type="entry name" value="WH-like_DNA-bd_sf"/>
</dbReference>
<protein>
    <submittedName>
        <fullName evidence="9">LexA repressor</fullName>
    </submittedName>
</protein>
<evidence type="ECO:0000259" key="8">
    <source>
        <dbReference type="Pfam" id="PF00717"/>
    </source>
</evidence>
<dbReference type="CDD" id="cd06529">
    <property type="entry name" value="S24_LexA-like"/>
    <property type="match status" value="1"/>
</dbReference>
<dbReference type="PRINTS" id="PR00726">
    <property type="entry name" value="LEXASERPTASE"/>
</dbReference>
<dbReference type="PANTHER" id="PTHR33516:SF2">
    <property type="entry name" value="LEXA REPRESSOR-RELATED"/>
    <property type="match status" value="1"/>
</dbReference>
<dbReference type="SUPFAM" id="SSF51306">
    <property type="entry name" value="LexA/Signal peptidase"/>
    <property type="match status" value="1"/>
</dbReference>
<proteinExistence type="inferred from homology"/>
<dbReference type="SUPFAM" id="SSF46785">
    <property type="entry name" value="Winged helix' DNA-binding domain"/>
    <property type="match status" value="1"/>
</dbReference>
<keyword evidence="6" id="KW-0742">SOS response</keyword>
<dbReference type="InterPro" id="IPR050077">
    <property type="entry name" value="LexA_repressor"/>
</dbReference>
<keyword evidence="2" id="KW-0227">DNA damage</keyword>
<keyword evidence="3 7" id="KW-0378">Hydrolase</keyword>
<evidence type="ECO:0000256" key="5">
    <source>
        <dbReference type="ARBA" id="ARBA00023204"/>
    </source>
</evidence>
<feature type="domain" description="Peptidase S24/S26A/S26B/S26C" evidence="8">
    <location>
        <begin position="101"/>
        <end position="218"/>
    </location>
</feature>
<dbReference type="InterPro" id="IPR036390">
    <property type="entry name" value="WH_DNA-bd_sf"/>
</dbReference>
<evidence type="ECO:0000313" key="9">
    <source>
        <dbReference type="EMBL" id="BDP41217.1"/>
    </source>
</evidence>
<dbReference type="InterPro" id="IPR006197">
    <property type="entry name" value="Peptidase_S24_LexA"/>
</dbReference>
<keyword evidence="5" id="KW-0234">DNA repair</keyword>
<dbReference type="Gene3D" id="2.10.109.10">
    <property type="entry name" value="Umud Fragment, subunit A"/>
    <property type="match status" value="1"/>
</dbReference>
<dbReference type="InterPro" id="IPR015927">
    <property type="entry name" value="Peptidase_S24_S26A/B/C"/>
</dbReference>
<organism evidence="9 10">
    <name type="scientific">Deinococcus aetherius</name>
    <dbReference type="NCBI Taxonomy" id="200252"/>
    <lineage>
        <taxon>Bacteria</taxon>
        <taxon>Thermotogati</taxon>
        <taxon>Deinococcota</taxon>
        <taxon>Deinococci</taxon>
        <taxon>Deinococcales</taxon>
        <taxon>Deinococcaceae</taxon>
        <taxon>Deinococcus</taxon>
    </lineage>
</organism>
<evidence type="ECO:0000313" key="10">
    <source>
        <dbReference type="Proteomes" id="UP001064971"/>
    </source>
</evidence>
<evidence type="ECO:0000256" key="7">
    <source>
        <dbReference type="RuleBase" id="RU003991"/>
    </source>
</evidence>
<dbReference type="PANTHER" id="PTHR33516">
    <property type="entry name" value="LEXA REPRESSOR"/>
    <property type="match status" value="1"/>
</dbReference>
<gene>
    <name evidence="9" type="primary">lexA_1</name>
    <name evidence="9" type="ORF">DAETH_11860</name>
</gene>
<name>A0ABM8AC88_9DEIO</name>
<keyword evidence="4 7" id="KW-0068">Autocatalytic cleavage</keyword>
<evidence type="ECO:0000256" key="3">
    <source>
        <dbReference type="ARBA" id="ARBA00022801"/>
    </source>
</evidence>
<dbReference type="InterPro" id="IPR039418">
    <property type="entry name" value="LexA-like"/>
</dbReference>